<dbReference type="InterPro" id="IPR007809">
    <property type="entry name" value="FlgN-like"/>
</dbReference>
<evidence type="ECO:0000313" key="5">
    <source>
        <dbReference type="EMBL" id="TWU50893.1"/>
    </source>
</evidence>
<keyword evidence="3" id="KW-1005">Bacterial flagellum biogenesis</keyword>
<comment type="caution">
    <text evidence="5">The sequence shown here is derived from an EMBL/GenBank/DDBJ whole genome shotgun (WGS) entry which is preliminary data.</text>
</comment>
<dbReference type="Proteomes" id="UP000318288">
    <property type="component" value="Unassembled WGS sequence"/>
</dbReference>
<dbReference type="GO" id="GO:0044780">
    <property type="term" value="P:bacterial-type flagellum assembly"/>
    <property type="evidence" value="ECO:0007669"/>
    <property type="project" value="InterPro"/>
</dbReference>
<dbReference type="SUPFAM" id="SSF140566">
    <property type="entry name" value="FlgN-like"/>
    <property type="match status" value="1"/>
</dbReference>
<evidence type="ECO:0000313" key="6">
    <source>
        <dbReference type="Proteomes" id="UP000318288"/>
    </source>
</evidence>
<name>A0A5C6EMB4_9BACT</name>
<gene>
    <name evidence="5" type="ORF">Poly51_41860</name>
</gene>
<evidence type="ECO:0000256" key="2">
    <source>
        <dbReference type="ARBA" id="ARBA00007703"/>
    </source>
</evidence>
<feature type="region of interest" description="Disordered" evidence="4">
    <location>
        <begin position="129"/>
        <end position="149"/>
    </location>
</feature>
<organism evidence="5 6">
    <name type="scientific">Rubripirellula tenax</name>
    <dbReference type="NCBI Taxonomy" id="2528015"/>
    <lineage>
        <taxon>Bacteria</taxon>
        <taxon>Pseudomonadati</taxon>
        <taxon>Planctomycetota</taxon>
        <taxon>Planctomycetia</taxon>
        <taxon>Pirellulales</taxon>
        <taxon>Pirellulaceae</taxon>
        <taxon>Rubripirellula</taxon>
    </lineage>
</organism>
<keyword evidence="6" id="KW-1185">Reference proteome</keyword>
<comment type="similarity">
    <text evidence="2">Belongs to the FlgN family.</text>
</comment>
<dbReference type="AlphaFoldDB" id="A0A5C6EMB4"/>
<dbReference type="InterPro" id="IPR036679">
    <property type="entry name" value="FlgN-like_sf"/>
</dbReference>
<comment type="function">
    <text evidence="1">Required for the efficient initiation of filament assembly.</text>
</comment>
<dbReference type="Pfam" id="PF05130">
    <property type="entry name" value="FlgN"/>
    <property type="match status" value="1"/>
</dbReference>
<proteinExistence type="inferred from homology"/>
<reference evidence="5 6" key="1">
    <citation type="submission" date="2019-02" db="EMBL/GenBank/DDBJ databases">
        <title>Deep-cultivation of Planctomycetes and their phenomic and genomic characterization uncovers novel biology.</title>
        <authorList>
            <person name="Wiegand S."/>
            <person name="Jogler M."/>
            <person name="Boedeker C."/>
            <person name="Pinto D."/>
            <person name="Vollmers J."/>
            <person name="Rivas-Marin E."/>
            <person name="Kohn T."/>
            <person name="Peeters S.H."/>
            <person name="Heuer A."/>
            <person name="Rast P."/>
            <person name="Oberbeckmann S."/>
            <person name="Bunk B."/>
            <person name="Jeske O."/>
            <person name="Meyerdierks A."/>
            <person name="Storesund J.E."/>
            <person name="Kallscheuer N."/>
            <person name="Luecker S."/>
            <person name="Lage O.M."/>
            <person name="Pohl T."/>
            <person name="Merkel B.J."/>
            <person name="Hornburger P."/>
            <person name="Mueller R.-W."/>
            <person name="Bruemmer F."/>
            <person name="Labrenz M."/>
            <person name="Spormann A.M."/>
            <person name="Op Den Camp H."/>
            <person name="Overmann J."/>
            <person name="Amann R."/>
            <person name="Jetten M.S.M."/>
            <person name="Mascher T."/>
            <person name="Medema M.H."/>
            <person name="Devos D.P."/>
            <person name="Kaster A.-K."/>
            <person name="Ovreas L."/>
            <person name="Rohde M."/>
            <person name="Galperin M.Y."/>
            <person name="Jogler C."/>
        </authorList>
    </citation>
    <scope>NUCLEOTIDE SEQUENCE [LARGE SCALE GENOMIC DNA]</scope>
    <source>
        <strain evidence="5 6">Poly51</strain>
    </source>
</reference>
<dbReference type="EMBL" id="SJPW01000005">
    <property type="protein sequence ID" value="TWU50893.1"/>
    <property type="molecule type" value="Genomic_DNA"/>
</dbReference>
<accession>A0A5C6EMB4</accession>
<evidence type="ECO:0000256" key="4">
    <source>
        <dbReference type="SAM" id="MobiDB-lite"/>
    </source>
</evidence>
<dbReference type="RefSeq" id="WP_146459566.1">
    <property type="nucleotide sequence ID" value="NZ_SJPW01000005.1"/>
</dbReference>
<evidence type="ECO:0000256" key="1">
    <source>
        <dbReference type="ARBA" id="ARBA00002397"/>
    </source>
</evidence>
<evidence type="ECO:0000256" key="3">
    <source>
        <dbReference type="ARBA" id="ARBA00022795"/>
    </source>
</evidence>
<protein>
    <submittedName>
        <fullName evidence="5">FlgN protein</fullName>
    </submittedName>
</protein>
<sequence>MNATELSELFERRFDMLSQLLELSEKQIKAIDENRMSDLMRILSDKQQPITQLVQIGQSLANAVGEDPTARVWSSPEERQRCRNQQQQCESMHDQLLAIEADCEVKLVANRASAQEKLQRHDSVRVAATSYAQSQNAPPSGGSLDLSSN</sequence>
<dbReference type="OrthoDB" id="288176at2"/>